<protein>
    <submittedName>
        <fullName evidence="7">RagB/SusD family nutrient uptake outer membrane protein</fullName>
    </submittedName>
</protein>
<comment type="subcellular location">
    <subcellularLocation>
        <location evidence="1">Cell outer membrane</location>
    </subcellularLocation>
</comment>
<reference evidence="7" key="1">
    <citation type="submission" date="2019-03" db="EMBL/GenBank/DDBJ databases">
        <title>Single cell metagenomics reveals metabolic interactions within the superorganism composed of flagellate Streblomastix strix and complex community of Bacteroidetes bacteria on its surface.</title>
        <authorList>
            <person name="Treitli S.C."/>
            <person name="Kolisko M."/>
            <person name="Husnik F."/>
            <person name="Keeling P."/>
            <person name="Hampl V."/>
        </authorList>
    </citation>
    <scope>NUCLEOTIDE SEQUENCE</scope>
    <source>
        <strain evidence="7">STM</strain>
    </source>
</reference>
<keyword evidence="2" id="KW-0732">Signal</keyword>
<dbReference type="PROSITE" id="PS51257">
    <property type="entry name" value="PROKAR_LIPOPROTEIN"/>
    <property type="match status" value="1"/>
</dbReference>
<dbReference type="InterPro" id="IPR033985">
    <property type="entry name" value="SusD-like_N"/>
</dbReference>
<dbReference type="Pfam" id="PF14322">
    <property type="entry name" value="SusD-like_3"/>
    <property type="match status" value="1"/>
</dbReference>
<dbReference type="Pfam" id="PF07980">
    <property type="entry name" value="SusD_RagB"/>
    <property type="match status" value="1"/>
</dbReference>
<organism evidence="7">
    <name type="scientific">termite gut metagenome</name>
    <dbReference type="NCBI Taxonomy" id="433724"/>
    <lineage>
        <taxon>unclassified sequences</taxon>
        <taxon>metagenomes</taxon>
        <taxon>organismal metagenomes</taxon>
    </lineage>
</organism>
<dbReference type="EMBL" id="SNRY01000048">
    <property type="protein sequence ID" value="KAA6349355.1"/>
    <property type="molecule type" value="Genomic_DNA"/>
</dbReference>
<gene>
    <name evidence="7" type="ORF">EZS27_003183</name>
</gene>
<dbReference type="GO" id="GO:0009279">
    <property type="term" value="C:cell outer membrane"/>
    <property type="evidence" value="ECO:0007669"/>
    <property type="project" value="UniProtKB-SubCell"/>
</dbReference>
<keyword evidence="4" id="KW-0998">Cell outer membrane</keyword>
<sequence>MKKIVLYVALPLLLFASCNDLDLEPLNSLDKEQFFRTDEDVILAVNGVYAALVESESVVIGWCVDLGSDYAQNGESMPDGSGAELGAIKFNAANWHTNWAWGDTYYGVANATTLINKLDNPATTVTDRIKKRVRGEAKFLRANYHFTLVQLFGEIPVIIADDNDAGVGVERDDVQVVYQQIVQDLKDAAEDLSEYPTTDAYGQDDKGRVTQQSAYGLLAKVYLVWAQTNGTLDVTAKYNEAVKAANLVTGYSLEQKYHANWEKDNRYGKEVLFAANYVISQESFGDGGNHLTHCAFQTGFEQQTPHVIVSDRTFFDRFDGRDQRKLATFLTKATNPDNGLTTIYNLPRYAKYVDLDAPATSSKNRELNATILRYSDVLLVKAEAINERDQAPNTEAYEAINKVRRRAYKVGEFADGTATATLGEVELKDLNYLSFRKALRRERLYELTYEQQRWFDLTRWKVLVKTVKRVSAANKKDNVANKHYRFPIPQAQRDLNKKLWQNWGYEGSVAPEPLYAAADYEGGSDNNDGWTEEEIADLYSHISSPE</sequence>
<evidence type="ECO:0000256" key="1">
    <source>
        <dbReference type="ARBA" id="ARBA00004442"/>
    </source>
</evidence>
<feature type="domain" description="SusD-like N-terminal" evidence="6">
    <location>
        <begin position="93"/>
        <end position="223"/>
    </location>
</feature>
<dbReference type="SUPFAM" id="SSF48452">
    <property type="entry name" value="TPR-like"/>
    <property type="match status" value="1"/>
</dbReference>
<evidence type="ECO:0000256" key="2">
    <source>
        <dbReference type="ARBA" id="ARBA00022729"/>
    </source>
</evidence>
<name>A0A5J4SVW6_9ZZZZ</name>
<evidence type="ECO:0000259" key="6">
    <source>
        <dbReference type="Pfam" id="PF14322"/>
    </source>
</evidence>
<evidence type="ECO:0000256" key="4">
    <source>
        <dbReference type="ARBA" id="ARBA00023237"/>
    </source>
</evidence>
<feature type="domain" description="RagB/SusD" evidence="5">
    <location>
        <begin position="258"/>
        <end position="505"/>
    </location>
</feature>
<keyword evidence="3" id="KW-0472">Membrane</keyword>
<dbReference type="AlphaFoldDB" id="A0A5J4SVW6"/>
<evidence type="ECO:0000259" key="5">
    <source>
        <dbReference type="Pfam" id="PF07980"/>
    </source>
</evidence>
<evidence type="ECO:0000256" key="3">
    <source>
        <dbReference type="ARBA" id="ARBA00023136"/>
    </source>
</evidence>
<evidence type="ECO:0000313" key="7">
    <source>
        <dbReference type="EMBL" id="KAA6349355.1"/>
    </source>
</evidence>
<comment type="caution">
    <text evidence="7">The sequence shown here is derived from an EMBL/GenBank/DDBJ whole genome shotgun (WGS) entry which is preliminary data.</text>
</comment>
<proteinExistence type="predicted"/>
<accession>A0A5J4SVW6</accession>
<dbReference type="InterPro" id="IPR012944">
    <property type="entry name" value="SusD_RagB_dom"/>
</dbReference>
<dbReference type="Gene3D" id="1.25.40.390">
    <property type="match status" value="1"/>
</dbReference>
<dbReference type="InterPro" id="IPR011990">
    <property type="entry name" value="TPR-like_helical_dom_sf"/>
</dbReference>